<organism evidence="1 2">
    <name type="scientific">Marine Group I thaumarchaeote SCGC AAA799-P11</name>
    <dbReference type="NCBI Taxonomy" id="1502295"/>
    <lineage>
        <taxon>Archaea</taxon>
        <taxon>Nitrososphaerota</taxon>
        <taxon>Marine Group I</taxon>
    </lineage>
</organism>
<dbReference type="EMBL" id="JOSZ01000046">
    <property type="protein sequence ID" value="KFM16580.1"/>
    <property type="molecule type" value="Genomic_DNA"/>
</dbReference>
<evidence type="ECO:0000313" key="2">
    <source>
        <dbReference type="Proteomes" id="UP000029387"/>
    </source>
</evidence>
<reference evidence="1 2" key="1">
    <citation type="submission" date="2014-06" db="EMBL/GenBank/DDBJ databases">
        <authorList>
            <person name="Ngugi D.K."/>
            <person name="Blom J."/>
            <person name="Alam I."/>
            <person name="Rashid M."/>
            <person name="Baalawi W."/>
            <person name="Zhang G."/>
            <person name="Hikmawan T."/>
            <person name="Guan Y."/>
            <person name="Antunes A."/>
            <person name="Siam R."/>
            <person name="El-Dorry H."/>
            <person name="Bajic V."/>
            <person name="Stingl U."/>
        </authorList>
    </citation>
    <scope>NUCLEOTIDE SEQUENCE [LARGE SCALE GENOMIC DNA]</scope>
    <source>
        <strain evidence="1">SCGC AAA799-P11</strain>
    </source>
</reference>
<dbReference type="AlphaFoldDB" id="A0A087RSX6"/>
<dbReference type="Proteomes" id="UP000029387">
    <property type="component" value="Unassembled WGS sequence"/>
</dbReference>
<feature type="non-terminal residue" evidence="1">
    <location>
        <position position="36"/>
    </location>
</feature>
<keyword evidence="2" id="KW-1185">Reference proteome</keyword>
<name>A0A087RSX6_9ARCH</name>
<protein>
    <submittedName>
        <fullName evidence="1">Uncharacterized protein</fullName>
    </submittedName>
</protein>
<comment type="caution">
    <text evidence="1">The sequence shown here is derived from an EMBL/GenBank/DDBJ whole genome shotgun (WGS) entry which is preliminary data.</text>
</comment>
<gene>
    <name evidence="1" type="ORF">AAA799P11_01417</name>
</gene>
<sequence length="36" mass="3473">MKTIVLLLMAAAVISISGSTSLAYAAEDGAAGSSDS</sequence>
<accession>A0A087RSX6</accession>
<proteinExistence type="predicted"/>
<evidence type="ECO:0000313" key="1">
    <source>
        <dbReference type="EMBL" id="KFM16580.1"/>
    </source>
</evidence>